<dbReference type="AlphaFoldDB" id="K5VWG8"/>
<evidence type="ECO:0000313" key="4">
    <source>
        <dbReference type="Proteomes" id="UP000008370"/>
    </source>
</evidence>
<proteinExistence type="predicted"/>
<keyword evidence="2" id="KW-0472">Membrane</keyword>
<evidence type="ECO:0000256" key="2">
    <source>
        <dbReference type="SAM" id="Phobius"/>
    </source>
</evidence>
<reference evidence="3 4" key="1">
    <citation type="journal article" date="2012" name="BMC Genomics">
        <title>Comparative genomics of the white-rot fungi, Phanerochaete carnosa and P. chrysosporium, to elucidate the genetic basis of the distinct wood types they colonize.</title>
        <authorList>
            <person name="Suzuki H."/>
            <person name="MacDonald J."/>
            <person name="Syed K."/>
            <person name="Salamov A."/>
            <person name="Hori C."/>
            <person name="Aerts A."/>
            <person name="Henrissat B."/>
            <person name="Wiebenga A."/>
            <person name="vanKuyk P.A."/>
            <person name="Barry K."/>
            <person name="Lindquist E."/>
            <person name="LaButti K."/>
            <person name="Lapidus A."/>
            <person name="Lucas S."/>
            <person name="Coutinho P."/>
            <person name="Gong Y."/>
            <person name="Samejima M."/>
            <person name="Mahadevan R."/>
            <person name="Abou-Zaid M."/>
            <person name="de Vries R.P."/>
            <person name="Igarashi K."/>
            <person name="Yadav J.S."/>
            <person name="Grigoriev I.V."/>
            <person name="Master E.R."/>
        </authorList>
    </citation>
    <scope>NUCLEOTIDE SEQUENCE [LARGE SCALE GENOMIC DNA]</scope>
    <source>
        <strain evidence="3 4">HHB-10118-sp</strain>
    </source>
</reference>
<evidence type="ECO:0000313" key="3">
    <source>
        <dbReference type="EMBL" id="EKM55888.1"/>
    </source>
</evidence>
<dbReference type="RefSeq" id="XP_007396195.1">
    <property type="nucleotide sequence ID" value="XM_007396133.1"/>
</dbReference>
<sequence>MPAGINPVGLAFVCALALAFCIGLSAAVYYAWIQPLIARQRLQAQLRKRSRQLSPTLVASPHPNNSALNTPSLQPPSKDIEKGDESIFVEEADASVESVNDALPLPKPAFSFVKKEGRFSTSSRDGMWWFV</sequence>
<dbReference type="OrthoDB" id="2800714at2759"/>
<keyword evidence="2" id="KW-1133">Transmembrane helix</keyword>
<feature type="region of interest" description="Disordered" evidence="1">
    <location>
        <begin position="53"/>
        <end position="80"/>
    </location>
</feature>
<dbReference type="InParanoid" id="K5VWG8"/>
<name>K5VWG8_PHACS</name>
<dbReference type="Proteomes" id="UP000008370">
    <property type="component" value="Unassembled WGS sequence"/>
</dbReference>
<evidence type="ECO:0000256" key="1">
    <source>
        <dbReference type="SAM" id="MobiDB-lite"/>
    </source>
</evidence>
<protein>
    <submittedName>
        <fullName evidence="3">Uncharacterized protein</fullName>
    </submittedName>
</protein>
<keyword evidence="2" id="KW-0812">Transmembrane</keyword>
<keyword evidence="4" id="KW-1185">Reference proteome</keyword>
<feature type="transmembrane region" description="Helical" evidence="2">
    <location>
        <begin position="6"/>
        <end position="32"/>
    </location>
</feature>
<dbReference type="HOGENOM" id="CLU_139898_0_0_1"/>
<accession>K5VWG8</accession>
<dbReference type="EMBL" id="JH930472">
    <property type="protein sequence ID" value="EKM55888.1"/>
    <property type="molecule type" value="Genomic_DNA"/>
</dbReference>
<gene>
    <name evidence="3" type="ORF">PHACADRAFT_209401</name>
</gene>
<organism evidence="3 4">
    <name type="scientific">Phanerochaete carnosa (strain HHB-10118-sp)</name>
    <name type="common">White-rot fungus</name>
    <name type="synonym">Peniophora carnosa</name>
    <dbReference type="NCBI Taxonomy" id="650164"/>
    <lineage>
        <taxon>Eukaryota</taxon>
        <taxon>Fungi</taxon>
        <taxon>Dikarya</taxon>
        <taxon>Basidiomycota</taxon>
        <taxon>Agaricomycotina</taxon>
        <taxon>Agaricomycetes</taxon>
        <taxon>Polyporales</taxon>
        <taxon>Phanerochaetaceae</taxon>
        <taxon>Phanerochaete</taxon>
    </lineage>
</organism>
<dbReference type="GeneID" id="18912844"/>
<dbReference type="KEGG" id="pco:PHACADRAFT_209401"/>
<feature type="compositionally biased region" description="Polar residues" evidence="1">
    <location>
        <begin position="54"/>
        <end position="72"/>
    </location>
</feature>